<sequence length="288" mass="32622">MYSGKDIKLRANPFFHYPLKPPTKTFHLKGERCTRGKLSKARSTGLAAGNGVGEKLPMFIIGKKEKPRCFKGVKNLPFQYKSQNNSWMDSKVITDYVRRLDAKFNAEGRKVALIKDNCPAHPNVVSWDAVSTNTVINCFRKAGILKEIPVASINGEEDPFELLEENVKELRSRGLVEKDFAVEDYVNIDFDICSSKAIAITDQEILNSILNNDCAEVDEEIDEDSNDLPPVKSKLSEVARAIELIKCWSLFENNGVEIRQSLNLVKMFDKHSLEAKKQSKMDDFFEKL</sequence>
<organism evidence="2 3">
    <name type="scientific">Hydra vulgaris</name>
    <name type="common">Hydra</name>
    <name type="synonym">Hydra attenuata</name>
    <dbReference type="NCBI Taxonomy" id="6087"/>
    <lineage>
        <taxon>Eukaryota</taxon>
        <taxon>Metazoa</taxon>
        <taxon>Cnidaria</taxon>
        <taxon>Hydrozoa</taxon>
        <taxon>Hydroidolina</taxon>
        <taxon>Anthoathecata</taxon>
        <taxon>Aplanulata</taxon>
        <taxon>Hydridae</taxon>
        <taxon>Hydra</taxon>
    </lineage>
</organism>
<evidence type="ECO:0000313" key="2">
    <source>
        <dbReference type="Proteomes" id="UP001652625"/>
    </source>
</evidence>
<name>A0ABM4BMW7_HYDVU</name>
<feature type="domain" description="DDE-1" evidence="1">
    <location>
        <begin position="53"/>
        <end position="131"/>
    </location>
</feature>
<dbReference type="GeneID" id="136078571"/>
<evidence type="ECO:0000313" key="3">
    <source>
        <dbReference type="RefSeq" id="XP_065650421.1"/>
    </source>
</evidence>
<gene>
    <name evidence="3" type="primary">LOC136078571</name>
</gene>
<proteinExistence type="predicted"/>
<dbReference type="RefSeq" id="XP_065650421.1">
    <property type="nucleotide sequence ID" value="XM_065794349.1"/>
</dbReference>
<protein>
    <submittedName>
        <fullName evidence="3">Uncharacterized protein LOC136078571</fullName>
    </submittedName>
</protein>
<dbReference type="InterPro" id="IPR050863">
    <property type="entry name" value="CenT-Element_Derived"/>
</dbReference>
<dbReference type="InterPro" id="IPR004875">
    <property type="entry name" value="DDE_SF_endonuclease_dom"/>
</dbReference>
<dbReference type="PANTHER" id="PTHR19303:SF73">
    <property type="entry name" value="PROTEIN PDC2"/>
    <property type="match status" value="1"/>
</dbReference>
<dbReference type="PANTHER" id="PTHR19303">
    <property type="entry name" value="TRANSPOSON"/>
    <property type="match status" value="1"/>
</dbReference>
<dbReference type="Pfam" id="PF03184">
    <property type="entry name" value="DDE_1"/>
    <property type="match status" value="1"/>
</dbReference>
<keyword evidence="2" id="KW-1185">Reference proteome</keyword>
<dbReference type="Proteomes" id="UP001652625">
    <property type="component" value="Chromosome 03"/>
</dbReference>
<reference evidence="3" key="1">
    <citation type="submission" date="2025-08" db="UniProtKB">
        <authorList>
            <consortium name="RefSeq"/>
        </authorList>
    </citation>
    <scope>IDENTIFICATION</scope>
</reference>
<evidence type="ECO:0000259" key="1">
    <source>
        <dbReference type="Pfam" id="PF03184"/>
    </source>
</evidence>
<accession>A0ABM4BMW7</accession>